<evidence type="ECO:0000256" key="2">
    <source>
        <dbReference type="ARBA" id="ARBA00022857"/>
    </source>
</evidence>
<dbReference type="RefSeq" id="WP_166144675.1">
    <property type="nucleotide sequence ID" value="NZ_JAANYN010000002.1"/>
</dbReference>
<dbReference type="InterPro" id="IPR051164">
    <property type="entry name" value="NmrA-like_oxidored"/>
</dbReference>
<organism evidence="4 5">
    <name type="scientific">Cyclobacterium plantarum</name>
    <dbReference type="NCBI Taxonomy" id="2716263"/>
    <lineage>
        <taxon>Bacteria</taxon>
        <taxon>Pseudomonadati</taxon>
        <taxon>Bacteroidota</taxon>
        <taxon>Cytophagia</taxon>
        <taxon>Cytophagales</taxon>
        <taxon>Cyclobacteriaceae</taxon>
        <taxon>Cyclobacterium</taxon>
    </lineage>
</organism>
<protein>
    <submittedName>
        <fullName evidence="4">NmrA/HSCARG family protein</fullName>
    </submittedName>
</protein>
<keyword evidence="5" id="KW-1185">Reference proteome</keyword>
<keyword evidence="2" id="KW-0521">NADP</keyword>
<dbReference type="Proteomes" id="UP000649799">
    <property type="component" value="Unassembled WGS sequence"/>
</dbReference>
<evidence type="ECO:0000313" key="5">
    <source>
        <dbReference type="Proteomes" id="UP000649799"/>
    </source>
</evidence>
<dbReference type="InterPro" id="IPR036291">
    <property type="entry name" value="NAD(P)-bd_dom_sf"/>
</dbReference>
<dbReference type="Gene3D" id="3.40.50.720">
    <property type="entry name" value="NAD(P)-binding Rossmann-like Domain"/>
    <property type="match status" value="1"/>
</dbReference>
<dbReference type="SUPFAM" id="SSF51735">
    <property type="entry name" value="NAD(P)-binding Rossmann-fold domains"/>
    <property type="match status" value="1"/>
</dbReference>
<feature type="domain" description="NmrA-like" evidence="3">
    <location>
        <begin position="5"/>
        <end position="291"/>
    </location>
</feature>
<dbReference type="Pfam" id="PF05368">
    <property type="entry name" value="NmrA"/>
    <property type="match status" value="1"/>
</dbReference>
<proteinExistence type="inferred from homology"/>
<dbReference type="CDD" id="cd05251">
    <property type="entry name" value="NmrA_like_SDR_a"/>
    <property type="match status" value="1"/>
</dbReference>
<dbReference type="EMBL" id="JAANYN010000002">
    <property type="protein sequence ID" value="NHE56600.1"/>
    <property type="molecule type" value="Genomic_DNA"/>
</dbReference>
<comment type="similarity">
    <text evidence="1">Belongs to the NmrA-type oxidoreductase family.</text>
</comment>
<accession>A0ABX0H9E5</accession>
<dbReference type="PANTHER" id="PTHR42748:SF7">
    <property type="entry name" value="NMRA LIKE REDOX SENSOR 1-RELATED"/>
    <property type="match status" value="1"/>
</dbReference>
<dbReference type="PANTHER" id="PTHR42748">
    <property type="entry name" value="NITROGEN METABOLITE REPRESSION PROTEIN NMRA FAMILY MEMBER"/>
    <property type="match status" value="1"/>
</dbReference>
<comment type="caution">
    <text evidence="4">The sequence shown here is derived from an EMBL/GenBank/DDBJ whole genome shotgun (WGS) entry which is preliminary data.</text>
</comment>
<name>A0ABX0H9E5_9BACT</name>
<dbReference type="InterPro" id="IPR008030">
    <property type="entry name" value="NmrA-like"/>
</dbReference>
<gene>
    <name evidence="4" type="ORF">G9Q97_07210</name>
</gene>
<dbReference type="Gene3D" id="3.90.25.10">
    <property type="entry name" value="UDP-galactose 4-epimerase, domain 1"/>
    <property type="match status" value="1"/>
</dbReference>
<sequence>MSKLNTIVVCGATGKQGGAVLDALLESGKWNPVAITRDIRSQKATEIKGKGVPLLFADLADKPSLVKAFKGAYAVYGVTMPVNPRGKLDTEYEWKQGQNMVDACVANNIQHLVLSTVLYIEEDQENNLTYIKKKVAIENLVKEKNIPFTFLCPGSFMDDFGGEYLPVKKNIIRGMASNDTKIPHIACRDIGKFAAMAFEEPGKFVGQKLNLIGDFMSGNELAALASKLSNGKTTYKHKPVSIVLMWLFARTFISLRRHFERWGQAPYPDEMLSAIKQTKELRPETLTFAQYLKWKGWDKRL</sequence>
<evidence type="ECO:0000259" key="3">
    <source>
        <dbReference type="Pfam" id="PF05368"/>
    </source>
</evidence>
<reference evidence="4 5" key="1">
    <citation type="submission" date="2020-03" db="EMBL/GenBank/DDBJ databases">
        <title>Cyclobacterium plantarum sp. nov., a marine bacterium isolated from a coastal-marine wetland.</title>
        <authorList>
            <person name="Sanchez-Porro C."/>
            <person name="Ventosa A."/>
            <person name="Amoozegar M."/>
        </authorList>
    </citation>
    <scope>NUCLEOTIDE SEQUENCE [LARGE SCALE GENOMIC DNA]</scope>
    <source>
        <strain evidence="4 5">GBPx2</strain>
    </source>
</reference>
<evidence type="ECO:0000256" key="1">
    <source>
        <dbReference type="ARBA" id="ARBA00006328"/>
    </source>
</evidence>
<evidence type="ECO:0000313" key="4">
    <source>
        <dbReference type="EMBL" id="NHE56600.1"/>
    </source>
</evidence>